<evidence type="ECO:0000256" key="1">
    <source>
        <dbReference type="SAM" id="SignalP"/>
    </source>
</evidence>
<feature type="signal peptide" evidence="1">
    <location>
        <begin position="1"/>
        <end position="20"/>
    </location>
</feature>
<dbReference type="Proteomes" id="UP001557465">
    <property type="component" value="Unassembled WGS sequence"/>
</dbReference>
<protein>
    <submittedName>
        <fullName evidence="2">Uncharacterized protein</fullName>
    </submittedName>
</protein>
<keyword evidence="1" id="KW-0732">Signal</keyword>
<evidence type="ECO:0000313" key="2">
    <source>
        <dbReference type="EMBL" id="MEX1661940.1"/>
    </source>
</evidence>
<organism evidence="2 3">
    <name type="scientific">Thioclava arctica</name>
    <dbReference type="NCBI Taxonomy" id="3238301"/>
    <lineage>
        <taxon>Bacteria</taxon>
        <taxon>Pseudomonadati</taxon>
        <taxon>Pseudomonadota</taxon>
        <taxon>Alphaproteobacteria</taxon>
        <taxon>Rhodobacterales</taxon>
        <taxon>Paracoccaceae</taxon>
        <taxon>Thioclava</taxon>
    </lineage>
</organism>
<dbReference type="EMBL" id="JBFRYC010000005">
    <property type="protein sequence ID" value="MEX1661940.1"/>
    <property type="molecule type" value="Genomic_DNA"/>
</dbReference>
<feature type="chain" id="PRO_5047144154" evidence="1">
    <location>
        <begin position="21"/>
        <end position="147"/>
    </location>
</feature>
<proteinExistence type="predicted"/>
<accession>A0ABV3TL83</accession>
<reference evidence="2 3" key="1">
    <citation type="journal article" date="2011" name="Int. J. Syst. Evol. Microbiol.">
        <title>Zhongshania antarctica gen. nov., sp. nov. and Zhongshania guokunii sp. nov., gammaproteobacteria respectively isolated from coastal attached (fast) ice and surface seawater of the Antarctic.</title>
        <authorList>
            <person name="Li H.J."/>
            <person name="Zhang X.Y."/>
            <person name="Chen C.X."/>
            <person name="Zhang Y.J."/>
            <person name="Gao Z.M."/>
            <person name="Yu Y."/>
            <person name="Chen X.L."/>
            <person name="Chen B."/>
            <person name="Zhang Y.Z."/>
        </authorList>
    </citation>
    <scope>NUCLEOTIDE SEQUENCE [LARGE SCALE GENOMIC DNA]</scope>
    <source>
        <strain evidence="2 3">15-R06ZXC-3</strain>
    </source>
</reference>
<gene>
    <name evidence="2" type="ORF">AB4874_09815</name>
</gene>
<sequence>MRWIALTVGLSVLLATLAGAQGWHEPKRGTVERKALMDALRGPAQSLFGAPVEFVVGELRVSGNLAFAMVRAQRPGGIPIQIETTPGWARNEFMYDADHTSGQALYRKEGGRWVVKDYTFGATDVWWSYGPICKVYRPVIADVCQGM</sequence>
<dbReference type="RefSeq" id="WP_368391858.1">
    <property type="nucleotide sequence ID" value="NZ_JBFRYC010000005.1"/>
</dbReference>
<name>A0ABV3TL83_9RHOB</name>
<keyword evidence="3" id="KW-1185">Reference proteome</keyword>
<evidence type="ECO:0000313" key="3">
    <source>
        <dbReference type="Proteomes" id="UP001557465"/>
    </source>
</evidence>
<comment type="caution">
    <text evidence="2">The sequence shown here is derived from an EMBL/GenBank/DDBJ whole genome shotgun (WGS) entry which is preliminary data.</text>
</comment>